<evidence type="ECO:0000313" key="2">
    <source>
        <dbReference type="EMBL" id="KAA0024423.1"/>
    </source>
</evidence>
<gene>
    <name evidence="2" type="ORF">FOY51_00165</name>
</gene>
<comment type="caution">
    <text evidence="2">The sequence shown here is derived from an EMBL/GenBank/DDBJ whole genome shotgun (WGS) entry which is preliminary data.</text>
</comment>
<dbReference type="EMBL" id="VLNY01000001">
    <property type="protein sequence ID" value="KAA0024423.1"/>
    <property type="molecule type" value="Genomic_DNA"/>
</dbReference>
<dbReference type="SUPFAM" id="SSF46785">
    <property type="entry name" value="Winged helix' DNA-binding domain"/>
    <property type="match status" value="1"/>
</dbReference>
<proteinExistence type="predicted"/>
<dbReference type="PRINTS" id="PR00598">
    <property type="entry name" value="HTHMARR"/>
</dbReference>
<name>A0A5A7SIJ8_9NOCA</name>
<dbReference type="PROSITE" id="PS50995">
    <property type="entry name" value="HTH_MARR_2"/>
    <property type="match status" value="1"/>
</dbReference>
<feature type="domain" description="HTH marR-type" evidence="1">
    <location>
        <begin position="1"/>
        <end position="140"/>
    </location>
</feature>
<sequence length="150" mass="16976">MPEAKPHSVHPDGLLRFPTYVLGQLHKGFHTEIDESLREHWVLVCLDESKNLSQQDLSDSLGIDRSDVVRLIDGLEGDGFVLRTRDSTDRRKYQLSITAAGRSERRRVDSLIRESTDHALAALDPDERYTLHRLALKALGRSEDLAPPPE</sequence>
<reference evidence="2 3" key="1">
    <citation type="submission" date="2019-07" db="EMBL/GenBank/DDBJ databases">
        <title>Rhodococcus cavernicolus sp. nov., isolated from a cave.</title>
        <authorList>
            <person name="Lee S.D."/>
        </authorList>
    </citation>
    <scope>NUCLEOTIDE SEQUENCE [LARGE SCALE GENOMIC DNA]</scope>
    <source>
        <strain evidence="2 3">C1-24</strain>
    </source>
</reference>
<dbReference type="Pfam" id="PF01047">
    <property type="entry name" value="MarR"/>
    <property type="match status" value="1"/>
</dbReference>
<dbReference type="AlphaFoldDB" id="A0A5A7SIJ8"/>
<dbReference type="InterPro" id="IPR036388">
    <property type="entry name" value="WH-like_DNA-bd_sf"/>
</dbReference>
<dbReference type="Gene3D" id="1.10.10.10">
    <property type="entry name" value="Winged helix-like DNA-binding domain superfamily/Winged helix DNA-binding domain"/>
    <property type="match status" value="1"/>
</dbReference>
<dbReference type="RefSeq" id="WP_149428199.1">
    <property type="nucleotide sequence ID" value="NZ_VLNY01000001.1"/>
</dbReference>
<organism evidence="2 3">
    <name type="scientific">Antrihabitans cavernicola</name>
    <dbReference type="NCBI Taxonomy" id="2495913"/>
    <lineage>
        <taxon>Bacteria</taxon>
        <taxon>Bacillati</taxon>
        <taxon>Actinomycetota</taxon>
        <taxon>Actinomycetes</taxon>
        <taxon>Mycobacteriales</taxon>
        <taxon>Nocardiaceae</taxon>
        <taxon>Antrihabitans</taxon>
    </lineage>
</organism>
<dbReference type="GO" id="GO:0006950">
    <property type="term" value="P:response to stress"/>
    <property type="evidence" value="ECO:0007669"/>
    <property type="project" value="TreeGrafter"/>
</dbReference>
<dbReference type="SMART" id="SM00347">
    <property type="entry name" value="HTH_MARR"/>
    <property type="match status" value="1"/>
</dbReference>
<dbReference type="InterPro" id="IPR000835">
    <property type="entry name" value="HTH_MarR-typ"/>
</dbReference>
<evidence type="ECO:0000313" key="3">
    <source>
        <dbReference type="Proteomes" id="UP000322244"/>
    </source>
</evidence>
<accession>A0A5A7SIJ8</accession>
<dbReference type="InterPro" id="IPR036390">
    <property type="entry name" value="WH_DNA-bd_sf"/>
</dbReference>
<protein>
    <submittedName>
        <fullName evidence="2">MarR family transcriptional regulator</fullName>
    </submittedName>
</protein>
<dbReference type="OrthoDB" id="3215333at2"/>
<keyword evidence="3" id="KW-1185">Reference proteome</keyword>
<dbReference type="GO" id="GO:0003700">
    <property type="term" value="F:DNA-binding transcription factor activity"/>
    <property type="evidence" value="ECO:0007669"/>
    <property type="project" value="InterPro"/>
</dbReference>
<evidence type="ECO:0000259" key="1">
    <source>
        <dbReference type="PROSITE" id="PS50995"/>
    </source>
</evidence>
<dbReference type="InterPro" id="IPR039422">
    <property type="entry name" value="MarR/SlyA-like"/>
</dbReference>
<dbReference type="Proteomes" id="UP000322244">
    <property type="component" value="Unassembled WGS sequence"/>
</dbReference>
<dbReference type="PANTHER" id="PTHR33164:SF94">
    <property type="entry name" value="TRANSCRIPTIONAL REGULATORY PROTEIN-RELATED"/>
    <property type="match status" value="1"/>
</dbReference>
<dbReference type="PANTHER" id="PTHR33164">
    <property type="entry name" value="TRANSCRIPTIONAL REGULATOR, MARR FAMILY"/>
    <property type="match status" value="1"/>
</dbReference>